<dbReference type="SMART" id="SM00248">
    <property type="entry name" value="ANK"/>
    <property type="match status" value="6"/>
</dbReference>
<dbReference type="SUPFAM" id="SSF56112">
    <property type="entry name" value="Protein kinase-like (PK-like)"/>
    <property type="match status" value="1"/>
</dbReference>
<keyword evidence="8" id="KW-1133">Transmembrane helix</keyword>
<keyword evidence="5" id="KW-0067">ATP-binding</keyword>
<dbReference type="InterPro" id="IPR036770">
    <property type="entry name" value="Ankyrin_rpt-contain_sf"/>
</dbReference>
<dbReference type="GO" id="GO:0005524">
    <property type="term" value="F:ATP binding"/>
    <property type="evidence" value="ECO:0007669"/>
    <property type="project" value="UniProtKB-KW"/>
</dbReference>
<keyword evidence="2" id="KW-0808">Transferase</keyword>
<feature type="transmembrane region" description="Helical" evidence="8">
    <location>
        <begin position="935"/>
        <end position="958"/>
    </location>
</feature>
<organism evidence="10 11">
    <name type="scientific">Roseateles saccharophilus</name>
    <name type="common">Pseudomonas saccharophila</name>
    <dbReference type="NCBI Taxonomy" id="304"/>
    <lineage>
        <taxon>Bacteria</taxon>
        <taxon>Pseudomonadati</taxon>
        <taxon>Pseudomonadota</taxon>
        <taxon>Betaproteobacteria</taxon>
        <taxon>Burkholderiales</taxon>
        <taxon>Sphaerotilaceae</taxon>
        <taxon>Roseateles</taxon>
    </lineage>
</organism>
<keyword evidence="8" id="KW-0472">Membrane</keyword>
<evidence type="ECO:0000256" key="8">
    <source>
        <dbReference type="SAM" id="Phobius"/>
    </source>
</evidence>
<dbReference type="Gene3D" id="1.25.40.20">
    <property type="entry name" value="Ankyrin repeat-containing domain"/>
    <property type="match status" value="2"/>
</dbReference>
<dbReference type="PROSITE" id="PS50011">
    <property type="entry name" value="PROTEIN_KINASE_DOM"/>
    <property type="match status" value="1"/>
</dbReference>
<feature type="transmembrane region" description="Helical" evidence="8">
    <location>
        <begin position="1024"/>
        <end position="1042"/>
    </location>
</feature>
<evidence type="ECO:0000256" key="1">
    <source>
        <dbReference type="ARBA" id="ARBA00022527"/>
    </source>
</evidence>
<keyword evidence="11" id="KW-1185">Reference proteome</keyword>
<dbReference type="PROSITE" id="PS50297">
    <property type="entry name" value="ANK_REP_REGION"/>
    <property type="match status" value="3"/>
</dbReference>
<dbReference type="EMBL" id="SMBU01000039">
    <property type="protein sequence ID" value="TCU88376.1"/>
    <property type="molecule type" value="Genomic_DNA"/>
</dbReference>
<feature type="transmembrane region" description="Helical" evidence="8">
    <location>
        <begin position="978"/>
        <end position="999"/>
    </location>
</feature>
<dbReference type="Proteomes" id="UP000295110">
    <property type="component" value="Unassembled WGS sequence"/>
</dbReference>
<feature type="repeat" description="ANK" evidence="6">
    <location>
        <begin position="629"/>
        <end position="655"/>
    </location>
</feature>
<keyword evidence="6" id="KW-0040">ANK repeat</keyword>
<accession>A0A4R3UJP6</accession>
<proteinExistence type="predicted"/>
<feature type="region of interest" description="Disordered" evidence="7">
    <location>
        <begin position="1"/>
        <end position="34"/>
    </location>
</feature>
<keyword evidence="3" id="KW-0547">Nucleotide-binding</keyword>
<gene>
    <name evidence="10" type="ORF">EV671_10392</name>
</gene>
<evidence type="ECO:0000256" key="7">
    <source>
        <dbReference type="SAM" id="MobiDB-lite"/>
    </source>
</evidence>
<keyword evidence="1 10" id="KW-0723">Serine/threonine-protein kinase</keyword>
<evidence type="ECO:0000313" key="11">
    <source>
        <dbReference type="Proteomes" id="UP000295110"/>
    </source>
</evidence>
<feature type="repeat" description="ANK" evidence="6">
    <location>
        <begin position="596"/>
        <end position="628"/>
    </location>
</feature>
<evidence type="ECO:0000256" key="4">
    <source>
        <dbReference type="ARBA" id="ARBA00022777"/>
    </source>
</evidence>
<dbReference type="InterPro" id="IPR000719">
    <property type="entry name" value="Prot_kinase_dom"/>
</dbReference>
<dbReference type="SMART" id="SM00220">
    <property type="entry name" value="S_TKc"/>
    <property type="match status" value="1"/>
</dbReference>
<dbReference type="PANTHER" id="PTHR24351">
    <property type="entry name" value="RIBOSOMAL PROTEIN S6 KINASE"/>
    <property type="match status" value="1"/>
</dbReference>
<feature type="compositionally biased region" description="Low complexity" evidence="7">
    <location>
        <begin position="17"/>
        <end position="30"/>
    </location>
</feature>
<feature type="domain" description="Protein kinase" evidence="9">
    <location>
        <begin position="40"/>
        <end position="307"/>
    </location>
</feature>
<evidence type="ECO:0000256" key="6">
    <source>
        <dbReference type="PROSITE-ProRule" id="PRU00023"/>
    </source>
</evidence>
<reference evidence="10 11" key="1">
    <citation type="submission" date="2019-03" db="EMBL/GenBank/DDBJ databases">
        <title>Genomic Encyclopedia of Type Strains, Phase IV (KMG-IV): sequencing the most valuable type-strain genomes for metagenomic binning, comparative biology and taxonomic classification.</title>
        <authorList>
            <person name="Goeker M."/>
        </authorList>
    </citation>
    <scope>NUCLEOTIDE SEQUENCE [LARGE SCALE GENOMIC DNA]</scope>
    <source>
        <strain evidence="10 11">DSM 654</strain>
    </source>
</reference>
<feature type="repeat" description="ANK" evidence="6">
    <location>
        <begin position="705"/>
        <end position="741"/>
    </location>
</feature>
<evidence type="ECO:0000313" key="10">
    <source>
        <dbReference type="EMBL" id="TCU88376.1"/>
    </source>
</evidence>
<dbReference type="Pfam" id="PF00023">
    <property type="entry name" value="Ank"/>
    <property type="match status" value="1"/>
</dbReference>
<dbReference type="PROSITE" id="PS50088">
    <property type="entry name" value="ANK_REPEAT"/>
    <property type="match status" value="4"/>
</dbReference>
<evidence type="ECO:0000256" key="5">
    <source>
        <dbReference type="ARBA" id="ARBA00022840"/>
    </source>
</evidence>
<dbReference type="PROSITE" id="PS00108">
    <property type="entry name" value="PROTEIN_KINASE_ST"/>
    <property type="match status" value="1"/>
</dbReference>
<sequence length="1265" mass="135874">MAPQAAAGPEGTARVDAQSAAPGSPAAQMGSDGGQHLMIGQTVTLRGTGYRVESALSTTTSEARTYVVSDGTQRLVLKHYRPGLHAPLSALAALQARPHANVVAIHGFGSESGQDYELLEYFPAGTLDQLLRREGPLQDLERLRRLVRQLADGLEHLHQRVGLIYQDLKPENILISGPGFESVAVADFGISSLRAPGATEVQVTANGTREYAAPELSRFANETQTLVTEKVDYFALGITLLECWQGQCPFQGVSDGVRKRQVQDCEVPFPPGMDASLETLIKGLLNPSAKQRFGLEQVRRWVDRQALEVDYTRTQRVYERLAFRGDEYYQTPAELAALLEKHTALGLDYLYLGTIGKWLDAARDMELATQIEKIVRQFDQDDAHRQAGLLRAVYTLDAARPFVTAGGRRCATEDELGDALLAEQAHYVQALTQPFDPFYLFLQARGEGEFATAARARFLGPQGALLAFNQLVYDLHSGGRNRLQLAGRYFFLPEDLAGAPADVQAALRAGLAERHSRVLLWLQRLGIVEHLEALPQAQPADQLGAVRAFKGLRLAEFVPDLTQRQGTLAHELLKAKRLDLLEEFVAQGLDFNAPAEPWKPLVTAAANGNEPAVTYMLDHGADLEVADTEGDTALAAAARYRRENMVALLLARGASHRHVRPDGHTVLGLALTAFRTQKNQYPVDVALVQRLLDAGADVNQTTGADGRLPLHLALTTSPLDRVPPLLELLLARGADIHRMGPNLAVEGQPPCDSLFTALYAFHFLHQDAEAYLPVIERLLAAGARVDGLSQGKAPLHWAAFWGHEGLTRLLLAHGASRSQAGDAAMLPGTYARMRKAAALEPLLAPGAGLVWRGRLRMLGASLLKALTLLALLSPLLTLGGGVLHSGGAIGADPVALGLSYGEMLVIELALWLTLDGAWQRLGARLKAAVRSFGGWIRWLVAGPLLLGVLGVMAAAALQQASHNLPLGPLRLMYFWGQPLLFVALILAAASAFVTSRAVASAEPYEKYRNAGGPAQAQHGKLRSLLTTLALMGVILLPVWALLEWSGEHRAVEPARTPAVVASLGDGVLLTNFVVRDGHGSVCTLPPGTPVTGLRPAVGNWPEARWSAHVPKAPARCGSRLDNAEVAIPQALVRRGSAPVAGPATPAVVPAPQIQASSKATAVAGAVQGISVDGWPQIDGRALPLHGVAFIAAAQRGRFESWLGSHENYLSCEPASSGTFRCLTRRQIDVAEALLLNGVASASADAPPNYKDAMDQAMAAKRGQWK</sequence>
<dbReference type="Pfam" id="PF00069">
    <property type="entry name" value="Pkinase"/>
    <property type="match status" value="1"/>
</dbReference>
<dbReference type="Pfam" id="PF12796">
    <property type="entry name" value="Ank_2"/>
    <property type="match status" value="1"/>
</dbReference>
<keyword evidence="4 10" id="KW-0418">Kinase</keyword>
<evidence type="ECO:0000256" key="3">
    <source>
        <dbReference type="ARBA" id="ARBA00022741"/>
    </source>
</evidence>
<dbReference type="GO" id="GO:0004674">
    <property type="term" value="F:protein serine/threonine kinase activity"/>
    <property type="evidence" value="ECO:0007669"/>
    <property type="project" value="UniProtKB-KW"/>
</dbReference>
<feature type="repeat" description="ANK" evidence="6">
    <location>
        <begin position="790"/>
        <end position="822"/>
    </location>
</feature>
<dbReference type="AlphaFoldDB" id="A0A4R3UJP6"/>
<dbReference type="InterPro" id="IPR011009">
    <property type="entry name" value="Kinase-like_dom_sf"/>
</dbReference>
<name>A0A4R3UJP6_ROSSA</name>
<evidence type="ECO:0000259" key="9">
    <source>
        <dbReference type="PROSITE" id="PS50011"/>
    </source>
</evidence>
<feature type="transmembrane region" description="Helical" evidence="8">
    <location>
        <begin position="862"/>
        <end position="882"/>
    </location>
</feature>
<protein>
    <submittedName>
        <fullName evidence="10">Serine/threonine protein kinase</fullName>
    </submittedName>
</protein>
<keyword evidence="8" id="KW-0812">Transmembrane</keyword>
<dbReference type="InterPro" id="IPR008271">
    <property type="entry name" value="Ser/Thr_kinase_AS"/>
</dbReference>
<dbReference type="Gene3D" id="1.10.510.10">
    <property type="entry name" value="Transferase(Phosphotransferase) domain 1"/>
    <property type="match status" value="1"/>
</dbReference>
<comment type="caution">
    <text evidence="10">The sequence shown here is derived from an EMBL/GenBank/DDBJ whole genome shotgun (WGS) entry which is preliminary data.</text>
</comment>
<dbReference type="SUPFAM" id="SSF48403">
    <property type="entry name" value="Ankyrin repeat"/>
    <property type="match status" value="1"/>
</dbReference>
<evidence type="ECO:0000256" key="2">
    <source>
        <dbReference type="ARBA" id="ARBA00022679"/>
    </source>
</evidence>
<dbReference type="InterPro" id="IPR002110">
    <property type="entry name" value="Ankyrin_rpt"/>
</dbReference>